<dbReference type="PANTHER" id="PTHR46268">
    <property type="entry name" value="STRESS RESPONSE PROTEIN NHAX"/>
    <property type="match status" value="1"/>
</dbReference>
<feature type="domain" description="UspA" evidence="2">
    <location>
        <begin position="6"/>
        <end position="151"/>
    </location>
</feature>
<proteinExistence type="inferred from homology"/>
<evidence type="ECO:0000313" key="4">
    <source>
        <dbReference type="Proteomes" id="UP001144297"/>
    </source>
</evidence>
<dbReference type="InterPro" id="IPR006015">
    <property type="entry name" value="Universal_stress_UspA"/>
</dbReference>
<reference evidence="3" key="1">
    <citation type="submission" date="2022-12" db="EMBL/GenBank/DDBJ databases">
        <title>Reference genome sequencing for broad-spectrum identification of bacterial and archaeal isolates by mass spectrometry.</title>
        <authorList>
            <person name="Sekiguchi Y."/>
            <person name="Tourlousse D.M."/>
        </authorList>
    </citation>
    <scope>NUCLEOTIDE SEQUENCE</scope>
    <source>
        <strain evidence="3">TSL-P1</strain>
    </source>
</reference>
<name>A0A9W6LKA4_9BACT</name>
<accession>A0A9W6LKA4</accession>
<dbReference type="PANTHER" id="PTHR46268:SF6">
    <property type="entry name" value="UNIVERSAL STRESS PROTEIN UP12"/>
    <property type="match status" value="1"/>
</dbReference>
<sequence>MKKCFFEKILLPVDRSEHSRRAVNFTGLLLSKMENILPEVTLFHVITGQHLSEILKSIHLKEKDIKDYEFFKKSKEKYIKEFIEPFLNEYGEILKEAGFKGEIKREIEEGDAGNKIIEFAKEQKFSAIMMSRRGMSEIKSLILGGVSNKVICSLKNQNIYIVGQKIYEENHCPVPYILIPVDGSEYSMKAVEHSACLAKFVKGIKTITILRVVNISLYLERIRQGIDPEEEAKDILIKAQNVFLKEGISPELIKTKILVGLPAEEIVRDIQEHNYNLVIMGRKGRSALKSLIFGGVSSAVINRCLEPTVAIINM</sequence>
<dbReference type="InterPro" id="IPR006016">
    <property type="entry name" value="UspA"/>
</dbReference>
<dbReference type="InterPro" id="IPR014729">
    <property type="entry name" value="Rossmann-like_a/b/a_fold"/>
</dbReference>
<dbReference type="AlphaFoldDB" id="A0A9W6LKA4"/>
<gene>
    <name evidence="3" type="ORF">TISLANDTSLP1_07360</name>
</gene>
<dbReference type="Proteomes" id="UP001144297">
    <property type="component" value="Unassembled WGS sequence"/>
</dbReference>
<dbReference type="SUPFAM" id="SSF52402">
    <property type="entry name" value="Adenine nucleotide alpha hydrolases-like"/>
    <property type="match status" value="2"/>
</dbReference>
<feature type="domain" description="UspA" evidence="2">
    <location>
        <begin position="177"/>
        <end position="308"/>
    </location>
</feature>
<dbReference type="Pfam" id="PF00582">
    <property type="entry name" value="Usp"/>
    <property type="match status" value="2"/>
</dbReference>
<evidence type="ECO:0000259" key="2">
    <source>
        <dbReference type="Pfam" id="PF00582"/>
    </source>
</evidence>
<keyword evidence="4" id="KW-1185">Reference proteome</keyword>
<dbReference type="EMBL" id="BSDX01000001">
    <property type="protein sequence ID" value="GLI53043.1"/>
    <property type="molecule type" value="Genomic_DNA"/>
</dbReference>
<organism evidence="3 4">
    <name type="scientific">Thermodesulfovibrio yellowstonii</name>
    <dbReference type="NCBI Taxonomy" id="28262"/>
    <lineage>
        <taxon>Bacteria</taxon>
        <taxon>Pseudomonadati</taxon>
        <taxon>Nitrospirota</taxon>
        <taxon>Thermodesulfovibrionia</taxon>
        <taxon>Thermodesulfovibrionales</taxon>
        <taxon>Thermodesulfovibrionaceae</taxon>
        <taxon>Thermodesulfovibrio</taxon>
    </lineage>
</organism>
<protein>
    <submittedName>
        <fullName evidence="3">Universal stress protein</fullName>
    </submittedName>
</protein>
<dbReference type="PRINTS" id="PR01438">
    <property type="entry name" value="UNVRSLSTRESS"/>
</dbReference>
<evidence type="ECO:0000313" key="3">
    <source>
        <dbReference type="EMBL" id="GLI53043.1"/>
    </source>
</evidence>
<evidence type="ECO:0000256" key="1">
    <source>
        <dbReference type="ARBA" id="ARBA00008791"/>
    </source>
</evidence>
<dbReference type="CDD" id="cd00293">
    <property type="entry name" value="USP-like"/>
    <property type="match status" value="2"/>
</dbReference>
<comment type="similarity">
    <text evidence="1">Belongs to the universal stress protein A family.</text>
</comment>
<dbReference type="Gene3D" id="3.40.50.620">
    <property type="entry name" value="HUPs"/>
    <property type="match status" value="2"/>
</dbReference>
<comment type="caution">
    <text evidence="3">The sequence shown here is derived from an EMBL/GenBank/DDBJ whole genome shotgun (WGS) entry which is preliminary data.</text>
</comment>